<comment type="pathway">
    <text evidence="1">Glycerolipid metabolism; triacylglycerol biosynthesis.</text>
</comment>
<sequence>MTELEHDDWMGDSDAVLWHIERDPILRSTITSVWFLDRVPDGARLRLSAERMVEALPRLRQHVVDAQPGLAAPRWADDPLFDLDHHVRSVSIVGDERAVLDYAERLATTAFDKDRPLWELEVVEGLPGGRGAFVMKVHHAIADGIGLVKMLAHIVSFGPDDDGTAGRPPERARSERSAEHPWAATIRAVRHRVATDTRALARLGTASLHTAAGFVRDPIGTASGTTRTAGSIAKLIQPATTPRSPIMTGRSLTLRLHRVEVELDPVREAARALGASLNDAFVAVVLEALHEYHRHHGVDAADIRMHMPVSVRSTDGDGADAITNQFVPARFVLPLGDRPLAERVVDTTARLAEVRAEPALPHVNDIAGIVERLGPTATVTLIGSMMKGVDVTTSNVPGPPFPVYLAGAKAEQMFAYGPPAGSAINLTLLSYDGTLEIGITTDHAALPDPEVFVTAVEAAFDHLLTT</sequence>
<dbReference type="GO" id="GO:0071731">
    <property type="term" value="P:response to nitric oxide"/>
    <property type="evidence" value="ECO:0007669"/>
    <property type="project" value="TreeGrafter"/>
</dbReference>
<evidence type="ECO:0000256" key="4">
    <source>
        <dbReference type="ARBA" id="ARBA00013244"/>
    </source>
</evidence>
<evidence type="ECO:0000313" key="14">
    <source>
        <dbReference type="EMBL" id="TDT16867.1"/>
    </source>
</evidence>
<reference evidence="14 15" key="1">
    <citation type="submission" date="2019-03" db="EMBL/GenBank/DDBJ databases">
        <title>Sequencing the genomes of 1000 actinobacteria strains.</title>
        <authorList>
            <person name="Klenk H.-P."/>
        </authorList>
    </citation>
    <scope>NUCLEOTIDE SEQUENCE [LARGE SCALE GENOMIC DNA]</scope>
    <source>
        <strain evidence="14 15">DSM 18936</strain>
    </source>
</reference>
<protein>
    <recommendedName>
        <fullName evidence="4">diacylglycerol O-acyltransferase</fullName>
        <ecNumber evidence="4">2.3.1.20</ecNumber>
    </recommendedName>
</protein>
<dbReference type="AlphaFoldDB" id="A0A4R7I022"/>
<comment type="pathway">
    <text evidence="2">Lipid metabolism.</text>
</comment>
<evidence type="ECO:0000313" key="15">
    <source>
        <dbReference type="Proteomes" id="UP000294558"/>
    </source>
</evidence>
<evidence type="ECO:0000256" key="7">
    <source>
        <dbReference type="ARBA" id="ARBA00022798"/>
    </source>
</evidence>
<accession>A0A4R7I022</accession>
<comment type="catalytic activity">
    <reaction evidence="10">
        <text>an acyl-CoA + a 1,2-diacyl-sn-glycerol = a triacyl-sn-glycerol + CoA</text>
        <dbReference type="Rhea" id="RHEA:10868"/>
        <dbReference type="ChEBI" id="CHEBI:17815"/>
        <dbReference type="ChEBI" id="CHEBI:57287"/>
        <dbReference type="ChEBI" id="CHEBI:58342"/>
        <dbReference type="ChEBI" id="CHEBI:64615"/>
        <dbReference type="EC" id="2.3.1.20"/>
    </reaction>
</comment>
<keyword evidence="6 14" id="KW-0808">Transferase</keyword>
<evidence type="ECO:0000259" key="12">
    <source>
        <dbReference type="Pfam" id="PF03007"/>
    </source>
</evidence>
<dbReference type="PANTHER" id="PTHR31650:SF1">
    <property type="entry name" value="WAX ESTER SYNTHASE_DIACYLGLYCEROL ACYLTRANSFERASE 4-RELATED"/>
    <property type="match status" value="1"/>
</dbReference>
<keyword evidence="9 14" id="KW-0012">Acyltransferase</keyword>
<dbReference type="Gene3D" id="3.30.559.30">
    <property type="entry name" value="Nonribosomal peptide synthetase, condensation domain"/>
    <property type="match status" value="1"/>
</dbReference>
<dbReference type="SUPFAM" id="SSF52777">
    <property type="entry name" value="CoA-dependent acyltransferases"/>
    <property type="match status" value="2"/>
</dbReference>
<comment type="similarity">
    <text evidence="3">Belongs to the long-chain O-acyltransferase family.</text>
</comment>
<dbReference type="InterPro" id="IPR023213">
    <property type="entry name" value="CAT-like_dom_sf"/>
</dbReference>
<dbReference type="InterPro" id="IPR009721">
    <property type="entry name" value="O-acyltransferase_WSD1_C"/>
</dbReference>
<dbReference type="OrthoDB" id="9810950at2"/>
<organism evidence="14 15">
    <name type="scientific">Ilumatobacter fluminis</name>
    <dbReference type="NCBI Taxonomy" id="467091"/>
    <lineage>
        <taxon>Bacteria</taxon>
        <taxon>Bacillati</taxon>
        <taxon>Actinomycetota</taxon>
        <taxon>Acidimicrobiia</taxon>
        <taxon>Acidimicrobiales</taxon>
        <taxon>Ilumatobacteraceae</taxon>
        <taxon>Ilumatobacter</taxon>
    </lineage>
</organism>
<dbReference type="PANTHER" id="PTHR31650">
    <property type="entry name" value="O-ACYLTRANSFERASE (WSD1-LIKE) FAMILY PROTEIN"/>
    <property type="match status" value="1"/>
</dbReference>
<dbReference type="Pfam" id="PF06974">
    <property type="entry name" value="WS_DGAT_C"/>
    <property type="match status" value="1"/>
</dbReference>
<feature type="compositionally biased region" description="Basic and acidic residues" evidence="11">
    <location>
        <begin position="168"/>
        <end position="179"/>
    </location>
</feature>
<dbReference type="RefSeq" id="WP_133869201.1">
    <property type="nucleotide sequence ID" value="NZ_SOAU01000001.1"/>
</dbReference>
<dbReference type="EC" id="2.3.1.20" evidence="4"/>
<dbReference type="InterPro" id="IPR004255">
    <property type="entry name" value="O-acyltransferase_WSD1_N"/>
</dbReference>
<dbReference type="Proteomes" id="UP000294558">
    <property type="component" value="Unassembled WGS sequence"/>
</dbReference>
<evidence type="ECO:0000256" key="10">
    <source>
        <dbReference type="ARBA" id="ARBA00048109"/>
    </source>
</evidence>
<keyword evidence="8" id="KW-0443">Lipid metabolism</keyword>
<evidence type="ECO:0000256" key="5">
    <source>
        <dbReference type="ARBA" id="ARBA00022516"/>
    </source>
</evidence>
<evidence type="ECO:0000256" key="11">
    <source>
        <dbReference type="SAM" id="MobiDB-lite"/>
    </source>
</evidence>
<dbReference type="GO" id="GO:0019432">
    <property type="term" value="P:triglyceride biosynthetic process"/>
    <property type="evidence" value="ECO:0007669"/>
    <property type="project" value="UniProtKB-UniPathway"/>
</dbReference>
<dbReference type="UniPathway" id="UPA00282"/>
<evidence type="ECO:0000256" key="3">
    <source>
        <dbReference type="ARBA" id="ARBA00009587"/>
    </source>
</evidence>
<dbReference type="GO" id="GO:0006071">
    <property type="term" value="P:glycerol metabolic process"/>
    <property type="evidence" value="ECO:0007669"/>
    <property type="project" value="UniProtKB-KW"/>
</dbReference>
<feature type="domain" description="O-acyltransferase WSD1 C-terminal" evidence="13">
    <location>
        <begin position="324"/>
        <end position="463"/>
    </location>
</feature>
<evidence type="ECO:0000256" key="2">
    <source>
        <dbReference type="ARBA" id="ARBA00005189"/>
    </source>
</evidence>
<evidence type="ECO:0000256" key="1">
    <source>
        <dbReference type="ARBA" id="ARBA00004771"/>
    </source>
</evidence>
<feature type="domain" description="O-acyltransferase WSD1-like N-terminal" evidence="12">
    <location>
        <begin position="41"/>
        <end position="280"/>
    </location>
</feature>
<dbReference type="GO" id="GO:0004144">
    <property type="term" value="F:diacylglycerol O-acyltransferase activity"/>
    <property type="evidence" value="ECO:0007669"/>
    <property type="project" value="UniProtKB-EC"/>
</dbReference>
<dbReference type="GO" id="GO:0001666">
    <property type="term" value="P:response to hypoxia"/>
    <property type="evidence" value="ECO:0007669"/>
    <property type="project" value="TreeGrafter"/>
</dbReference>
<evidence type="ECO:0000259" key="13">
    <source>
        <dbReference type="Pfam" id="PF06974"/>
    </source>
</evidence>
<keyword evidence="7" id="KW-0319">Glycerol metabolism</keyword>
<comment type="caution">
    <text evidence="14">The sequence shown here is derived from an EMBL/GenBank/DDBJ whole genome shotgun (WGS) entry which is preliminary data.</text>
</comment>
<dbReference type="EMBL" id="SOAU01000001">
    <property type="protein sequence ID" value="TDT16867.1"/>
    <property type="molecule type" value="Genomic_DNA"/>
</dbReference>
<proteinExistence type="inferred from homology"/>
<feature type="region of interest" description="Disordered" evidence="11">
    <location>
        <begin position="159"/>
        <end position="179"/>
    </location>
</feature>
<dbReference type="GO" id="GO:0051701">
    <property type="term" value="P:biological process involved in interaction with host"/>
    <property type="evidence" value="ECO:0007669"/>
    <property type="project" value="TreeGrafter"/>
</dbReference>
<dbReference type="Pfam" id="PF03007">
    <property type="entry name" value="WS_DGAT_cat"/>
    <property type="match status" value="1"/>
</dbReference>
<name>A0A4R7I022_9ACTN</name>
<evidence type="ECO:0000256" key="9">
    <source>
        <dbReference type="ARBA" id="ARBA00023315"/>
    </source>
</evidence>
<evidence type="ECO:0000256" key="8">
    <source>
        <dbReference type="ARBA" id="ARBA00023098"/>
    </source>
</evidence>
<dbReference type="InterPro" id="IPR045034">
    <property type="entry name" value="O-acyltransferase_WSD1-like"/>
</dbReference>
<dbReference type="GO" id="GO:0005886">
    <property type="term" value="C:plasma membrane"/>
    <property type="evidence" value="ECO:0007669"/>
    <property type="project" value="TreeGrafter"/>
</dbReference>
<gene>
    <name evidence="14" type="ORF">BDK89_2466</name>
</gene>
<keyword evidence="5" id="KW-0444">Lipid biosynthesis</keyword>
<dbReference type="Gene3D" id="3.30.559.10">
    <property type="entry name" value="Chloramphenicol acetyltransferase-like domain"/>
    <property type="match status" value="1"/>
</dbReference>
<keyword evidence="15" id="KW-1185">Reference proteome</keyword>
<evidence type="ECO:0000256" key="6">
    <source>
        <dbReference type="ARBA" id="ARBA00022679"/>
    </source>
</evidence>